<feature type="region of interest" description="Disordered" evidence="1">
    <location>
        <begin position="589"/>
        <end position="623"/>
    </location>
</feature>
<reference evidence="3" key="1">
    <citation type="submission" date="2020-04" db="EMBL/GenBank/DDBJ databases">
        <authorList>
            <person name="Neveu A P."/>
        </authorList>
    </citation>
    <scope>NUCLEOTIDE SEQUENCE</scope>
    <source>
        <tissue evidence="3">Whole embryo</tissue>
    </source>
</reference>
<evidence type="ECO:0000259" key="2">
    <source>
        <dbReference type="PROSITE" id="PS50097"/>
    </source>
</evidence>
<dbReference type="Gene3D" id="1.25.40.420">
    <property type="match status" value="1"/>
</dbReference>
<organism evidence="3">
    <name type="scientific">Phallusia mammillata</name>
    <dbReference type="NCBI Taxonomy" id="59560"/>
    <lineage>
        <taxon>Eukaryota</taxon>
        <taxon>Metazoa</taxon>
        <taxon>Chordata</taxon>
        <taxon>Tunicata</taxon>
        <taxon>Ascidiacea</taxon>
        <taxon>Phlebobranchia</taxon>
        <taxon>Ascidiidae</taxon>
        <taxon>Phallusia</taxon>
    </lineage>
</organism>
<dbReference type="InterPro" id="IPR000210">
    <property type="entry name" value="BTB/POZ_dom"/>
</dbReference>
<name>A0A6F9D8D3_9ASCI</name>
<dbReference type="InterPro" id="IPR000421">
    <property type="entry name" value="FA58C"/>
</dbReference>
<evidence type="ECO:0000313" key="3">
    <source>
        <dbReference type="EMBL" id="CAB3226454.1"/>
    </source>
</evidence>
<dbReference type="InterPro" id="IPR011333">
    <property type="entry name" value="SKP1/BTB/POZ_sf"/>
</dbReference>
<dbReference type="Gene3D" id="2.60.120.260">
    <property type="entry name" value="Galactose-binding domain-like"/>
    <property type="match status" value="2"/>
</dbReference>
<dbReference type="CDD" id="cd18287">
    <property type="entry name" value="BTB_POZ_BTBD9"/>
    <property type="match status" value="1"/>
</dbReference>
<evidence type="ECO:0000256" key="1">
    <source>
        <dbReference type="SAM" id="MobiDB-lite"/>
    </source>
</evidence>
<dbReference type="Pfam" id="PF00651">
    <property type="entry name" value="BTB"/>
    <property type="match status" value="1"/>
</dbReference>
<dbReference type="FunFam" id="3.30.710.10:FF:000042">
    <property type="entry name" value="BTB/POZ domain-containing protein 9"/>
    <property type="match status" value="1"/>
</dbReference>
<dbReference type="InterPro" id="IPR011705">
    <property type="entry name" value="BACK"/>
</dbReference>
<dbReference type="SUPFAM" id="SSF54695">
    <property type="entry name" value="POZ domain"/>
    <property type="match status" value="1"/>
</dbReference>
<dbReference type="InterPro" id="IPR008979">
    <property type="entry name" value="Galactose-bd-like_sf"/>
</dbReference>
<dbReference type="SMART" id="SM00875">
    <property type="entry name" value="BACK"/>
    <property type="match status" value="1"/>
</dbReference>
<dbReference type="PANTHER" id="PTHR46306:SF1">
    <property type="entry name" value="BTB_POZ DOMAIN-CONTAINING PROTEIN 9"/>
    <property type="match status" value="1"/>
</dbReference>
<proteinExistence type="evidence at transcript level"/>
<dbReference type="GO" id="GO:0005737">
    <property type="term" value="C:cytoplasm"/>
    <property type="evidence" value="ECO:0007669"/>
    <property type="project" value="TreeGrafter"/>
</dbReference>
<dbReference type="EMBL" id="LR783408">
    <property type="protein sequence ID" value="CAB3226454.1"/>
    <property type="molecule type" value="mRNA"/>
</dbReference>
<dbReference type="AlphaFoldDB" id="A0A6F9D8D3"/>
<dbReference type="Pfam" id="PF07707">
    <property type="entry name" value="BACK"/>
    <property type="match status" value="1"/>
</dbReference>
<dbReference type="InterPro" id="IPR052407">
    <property type="entry name" value="BTB_POZ_domain_cont_9"/>
</dbReference>
<sequence>MSVVLCDPSSGTMSGPGSLSTSNEIDHCEELSDNIGALALSDDYNDVTFVVEGREFPAHRVILASRCDYFRALLFGGMRESKGREPIVVHDATADAFELLLKYIYTGKMRLSDIKEAHVIEVLGLANKYGFPSLEKSISVHLRRTLTVANACGVYDVALLYSLQDLQEATAEYIDKNAQQLLTSDIFPHISIETLCSILRRDSFCVPEKIIFKSIQAWCDSNPIAENLDQEEKIAETEKRNMLLAAVRLPLIPLQDLLDTVRPTGLISSDLLLDAIKAQTDECESSLEYRGVLYPDENIATAHHGAQVVQGEMCASLLDGDSRNYDQERGYTRHEINDECNSRKEMCIKVKLGQQSIINCIRMLLWDKDNRSYSYFVEVSVDDKEWIKVIDHSAFLCRSWQELYFPKRVVRYIRVTGTRNSVNRIFHLVTLEAMFSTKQVKLENGLVVAQSNIATLDRCACIIEGVSRDRNALINGDTQNYDWDSGYTCHQLGNGAIVVQLAQPFVFSSIRLLLWDIDDRSYSYYIEVSNDMEEWTTIANKRKEECRAWQLLEFKKVAATFVRIVGTANTANEVFHCVHFECPASNVARVSEPSGSDDEPPTENPVQASDEVNETETCENNNC</sequence>
<accession>A0A6F9D8D3</accession>
<dbReference type="PANTHER" id="PTHR46306">
    <property type="entry name" value="BTB/POZ DOMAIN-CONTAINING PROTEIN 9"/>
    <property type="match status" value="1"/>
</dbReference>
<dbReference type="SUPFAM" id="SSF49785">
    <property type="entry name" value="Galactose-binding domain-like"/>
    <property type="match status" value="2"/>
</dbReference>
<dbReference type="FunFam" id="2.60.120.260:FF:000051">
    <property type="entry name" value="BTB/POZ domain-containing protein 9"/>
    <property type="match status" value="1"/>
</dbReference>
<dbReference type="GO" id="GO:0050804">
    <property type="term" value="P:modulation of chemical synaptic transmission"/>
    <property type="evidence" value="ECO:0007669"/>
    <property type="project" value="TreeGrafter"/>
</dbReference>
<dbReference type="Pfam" id="PF00754">
    <property type="entry name" value="F5_F8_type_C"/>
    <property type="match status" value="2"/>
</dbReference>
<dbReference type="GO" id="GO:0008344">
    <property type="term" value="P:adult locomotory behavior"/>
    <property type="evidence" value="ECO:0007669"/>
    <property type="project" value="TreeGrafter"/>
</dbReference>
<dbReference type="GO" id="GO:0048512">
    <property type="term" value="P:circadian behavior"/>
    <property type="evidence" value="ECO:0007669"/>
    <property type="project" value="TreeGrafter"/>
</dbReference>
<protein>
    <submittedName>
        <fullName evidence="3">BTB/POZ domain-containing protein 9-like</fullName>
    </submittedName>
</protein>
<feature type="domain" description="BTB" evidence="2">
    <location>
        <begin position="45"/>
        <end position="113"/>
    </location>
</feature>
<dbReference type="FunFam" id="2.60.120.260:FF:000038">
    <property type="entry name" value="BTB/POZ domain-containing protein 9"/>
    <property type="match status" value="1"/>
</dbReference>
<dbReference type="Gene3D" id="3.30.710.10">
    <property type="entry name" value="Potassium Channel Kv1.1, Chain A"/>
    <property type="match status" value="1"/>
</dbReference>
<dbReference type="PROSITE" id="PS50097">
    <property type="entry name" value="BTB"/>
    <property type="match status" value="1"/>
</dbReference>
<dbReference type="SMART" id="SM00225">
    <property type="entry name" value="BTB"/>
    <property type="match status" value="1"/>
</dbReference>
<gene>
    <name evidence="3" type="primary">Btbd9</name>
</gene>